<gene>
    <name evidence="2" type="ORF">B0H17DRAFT_1334713</name>
</gene>
<keyword evidence="3" id="KW-1185">Reference proteome</keyword>
<name>A0AAD7G7S7_MYCRO</name>
<feature type="compositionally biased region" description="Basic and acidic residues" evidence="1">
    <location>
        <begin position="130"/>
        <end position="141"/>
    </location>
</feature>
<evidence type="ECO:0000313" key="3">
    <source>
        <dbReference type="Proteomes" id="UP001221757"/>
    </source>
</evidence>
<sequence>MRFELGTEPGPRIELARGVLRSAPVDRATDARVRSSYGGSGLGRCPSCVPAEWHRDAGGSSPVITRLCVLRPHIADHLQPRTRRTASPRSAGAAPGKRVRARAPGCASCSRIDTDADRHRHKRKCANPPHRNDPPIRRDRPRSVLASLARSRRLCGTPRGSAARGVAASCPSAAHRARRPVSHDGRGRCEDDVQGEGPGFPVARTMWRMAGTRGARSLKSRVS</sequence>
<proteinExistence type="predicted"/>
<accession>A0AAD7G7S7</accession>
<dbReference type="Proteomes" id="UP001221757">
    <property type="component" value="Unassembled WGS sequence"/>
</dbReference>
<reference evidence="2" key="1">
    <citation type="submission" date="2023-03" db="EMBL/GenBank/DDBJ databases">
        <title>Massive genome expansion in bonnet fungi (Mycena s.s.) driven by repeated elements and novel gene families across ecological guilds.</title>
        <authorList>
            <consortium name="Lawrence Berkeley National Laboratory"/>
            <person name="Harder C.B."/>
            <person name="Miyauchi S."/>
            <person name="Viragh M."/>
            <person name="Kuo A."/>
            <person name="Thoen E."/>
            <person name="Andreopoulos B."/>
            <person name="Lu D."/>
            <person name="Skrede I."/>
            <person name="Drula E."/>
            <person name="Henrissat B."/>
            <person name="Morin E."/>
            <person name="Kohler A."/>
            <person name="Barry K."/>
            <person name="LaButti K."/>
            <person name="Morin E."/>
            <person name="Salamov A."/>
            <person name="Lipzen A."/>
            <person name="Mereny Z."/>
            <person name="Hegedus B."/>
            <person name="Baldrian P."/>
            <person name="Stursova M."/>
            <person name="Weitz H."/>
            <person name="Taylor A."/>
            <person name="Grigoriev I.V."/>
            <person name="Nagy L.G."/>
            <person name="Martin F."/>
            <person name="Kauserud H."/>
        </authorList>
    </citation>
    <scope>NUCLEOTIDE SEQUENCE</scope>
    <source>
        <strain evidence="2">CBHHK067</strain>
    </source>
</reference>
<evidence type="ECO:0000256" key="1">
    <source>
        <dbReference type="SAM" id="MobiDB-lite"/>
    </source>
</evidence>
<dbReference type="EMBL" id="JARKIE010000150">
    <property type="protein sequence ID" value="KAJ7675246.1"/>
    <property type="molecule type" value="Genomic_DNA"/>
</dbReference>
<comment type="caution">
    <text evidence="2">The sequence shown here is derived from an EMBL/GenBank/DDBJ whole genome shotgun (WGS) entry which is preliminary data.</text>
</comment>
<dbReference type="AlphaFoldDB" id="A0AAD7G7S7"/>
<feature type="region of interest" description="Disordered" evidence="1">
    <location>
        <begin position="79"/>
        <end position="141"/>
    </location>
</feature>
<organism evidence="2 3">
    <name type="scientific">Mycena rosella</name>
    <name type="common">Pink bonnet</name>
    <name type="synonym">Agaricus rosellus</name>
    <dbReference type="NCBI Taxonomy" id="1033263"/>
    <lineage>
        <taxon>Eukaryota</taxon>
        <taxon>Fungi</taxon>
        <taxon>Dikarya</taxon>
        <taxon>Basidiomycota</taxon>
        <taxon>Agaricomycotina</taxon>
        <taxon>Agaricomycetes</taxon>
        <taxon>Agaricomycetidae</taxon>
        <taxon>Agaricales</taxon>
        <taxon>Marasmiineae</taxon>
        <taxon>Mycenaceae</taxon>
        <taxon>Mycena</taxon>
    </lineage>
</organism>
<evidence type="ECO:0000313" key="2">
    <source>
        <dbReference type="EMBL" id="KAJ7675246.1"/>
    </source>
</evidence>
<feature type="region of interest" description="Disordered" evidence="1">
    <location>
        <begin position="177"/>
        <end position="201"/>
    </location>
</feature>
<protein>
    <submittedName>
        <fullName evidence="2">Uncharacterized protein</fullName>
    </submittedName>
</protein>
<feature type="compositionally biased region" description="Basic and acidic residues" evidence="1">
    <location>
        <begin position="181"/>
        <end position="191"/>
    </location>
</feature>